<name>A0A5C3LNE4_9AGAR</name>
<feature type="transmembrane region" description="Helical" evidence="1">
    <location>
        <begin position="297"/>
        <end position="316"/>
    </location>
</feature>
<dbReference type="OrthoDB" id="9451547at2759"/>
<feature type="signal peptide" evidence="2">
    <location>
        <begin position="1"/>
        <end position="16"/>
    </location>
</feature>
<keyword evidence="1" id="KW-1133">Transmembrane helix</keyword>
<evidence type="ECO:0000256" key="1">
    <source>
        <dbReference type="SAM" id="Phobius"/>
    </source>
</evidence>
<protein>
    <submittedName>
        <fullName evidence="3">Uncharacterized protein</fullName>
    </submittedName>
</protein>
<dbReference type="Proteomes" id="UP000308652">
    <property type="component" value="Unassembled WGS sequence"/>
</dbReference>
<feature type="transmembrane region" description="Helical" evidence="1">
    <location>
        <begin position="381"/>
        <end position="404"/>
    </location>
</feature>
<feature type="transmembrane region" description="Helical" evidence="1">
    <location>
        <begin position="196"/>
        <end position="219"/>
    </location>
</feature>
<keyword evidence="1" id="KW-0812">Transmembrane</keyword>
<proteinExistence type="predicted"/>
<keyword evidence="2" id="KW-0732">Signal</keyword>
<accession>A0A5C3LNE4</accession>
<reference evidence="3 4" key="1">
    <citation type="journal article" date="2019" name="Nat. Ecol. Evol.">
        <title>Megaphylogeny resolves global patterns of mushroom evolution.</title>
        <authorList>
            <person name="Varga T."/>
            <person name="Krizsan K."/>
            <person name="Foldi C."/>
            <person name="Dima B."/>
            <person name="Sanchez-Garcia M."/>
            <person name="Sanchez-Ramirez S."/>
            <person name="Szollosi G.J."/>
            <person name="Szarkandi J.G."/>
            <person name="Papp V."/>
            <person name="Albert L."/>
            <person name="Andreopoulos W."/>
            <person name="Angelini C."/>
            <person name="Antonin V."/>
            <person name="Barry K.W."/>
            <person name="Bougher N.L."/>
            <person name="Buchanan P."/>
            <person name="Buyck B."/>
            <person name="Bense V."/>
            <person name="Catcheside P."/>
            <person name="Chovatia M."/>
            <person name="Cooper J."/>
            <person name="Damon W."/>
            <person name="Desjardin D."/>
            <person name="Finy P."/>
            <person name="Geml J."/>
            <person name="Haridas S."/>
            <person name="Hughes K."/>
            <person name="Justo A."/>
            <person name="Karasinski D."/>
            <person name="Kautmanova I."/>
            <person name="Kiss B."/>
            <person name="Kocsube S."/>
            <person name="Kotiranta H."/>
            <person name="LaButti K.M."/>
            <person name="Lechner B.E."/>
            <person name="Liimatainen K."/>
            <person name="Lipzen A."/>
            <person name="Lukacs Z."/>
            <person name="Mihaltcheva S."/>
            <person name="Morgado L.N."/>
            <person name="Niskanen T."/>
            <person name="Noordeloos M.E."/>
            <person name="Ohm R.A."/>
            <person name="Ortiz-Santana B."/>
            <person name="Ovrebo C."/>
            <person name="Racz N."/>
            <person name="Riley R."/>
            <person name="Savchenko A."/>
            <person name="Shiryaev A."/>
            <person name="Soop K."/>
            <person name="Spirin V."/>
            <person name="Szebenyi C."/>
            <person name="Tomsovsky M."/>
            <person name="Tulloss R.E."/>
            <person name="Uehling J."/>
            <person name="Grigoriev I.V."/>
            <person name="Vagvolgyi C."/>
            <person name="Papp T."/>
            <person name="Martin F.M."/>
            <person name="Miettinen O."/>
            <person name="Hibbett D.S."/>
            <person name="Nagy L.G."/>
        </authorList>
    </citation>
    <scope>NUCLEOTIDE SEQUENCE [LARGE SCALE GENOMIC DNA]</scope>
    <source>
        <strain evidence="3 4">CBS 166.37</strain>
    </source>
</reference>
<dbReference type="AlphaFoldDB" id="A0A5C3LNE4"/>
<dbReference type="PANTHER" id="PTHR35043:SF7">
    <property type="entry name" value="TRANSCRIPTION FACTOR DOMAIN-CONTAINING PROTEIN"/>
    <property type="match status" value="1"/>
</dbReference>
<feature type="transmembrane region" description="Helical" evidence="1">
    <location>
        <begin position="342"/>
        <end position="361"/>
    </location>
</feature>
<evidence type="ECO:0000313" key="4">
    <source>
        <dbReference type="Proteomes" id="UP000308652"/>
    </source>
</evidence>
<sequence>MSVILLIFLFFQNVVASDGYSKSPPSESDTDDANNRTTLDIIWSCLTTIFACSWIAVHSNIPSPEDKWGIVLARRLKLMFWAIIAPEMILAWSIRQWLGARYIAREYRDAPFRWTVVHGHFIQMGGFMLYQEDTPLRTLSIEELHSLFLDGKVEWPRLSAEAIVDKSKGDFLAKGLVILQTGWFVVQCISRGAEGLVLTALEIVTLAFCTLNGLMYIFWWNKPLDVQCAIPVYLKDESVNSYSDAEKAVNETPPLNPAESPDKNQTLPIPVAEDRFIQHLYAMFCEDLRKKGLLWIFYYRLLYCPFVYPLLQMAYFHDMKTGAKRVPTFHVITFQYGERRKIGAALLVLFSASLFGAIHCIARTFDFPSATTQMMWRVSSLVIACFPLGSVFLAGLQLAMLVLTKKTSQDGYSTSERLVLWLRSGIFVGYIAIYVMARLVLLFIALATLRNLPSGAFRAIEWTDFIPHL</sequence>
<evidence type="ECO:0000256" key="2">
    <source>
        <dbReference type="SAM" id="SignalP"/>
    </source>
</evidence>
<keyword evidence="4" id="KW-1185">Reference proteome</keyword>
<feature type="transmembrane region" description="Helical" evidence="1">
    <location>
        <begin position="425"/>
        <end position="449"/>
    </location>
</feature>
<gene>
    <name evidence="3" type="ORF">BDQ12DRAFT_727377</name>
</gene>
<organism evidence="3 4">
    <name type="scientific">Crucibulum laeve</name>
    <dbReference type="NCBI Taxonomy" id="68775"/>
    <lineage>
        <taxon>Eukaryota</taxon>
        <taxon>Fungi</taxon>
        <taxon>Dikarya</taxon>
        <taxon>Basidiomycota</taxon>
        <taxon>Agaricomycotina</taxon>
        <taxon>Agaricomycetes</taxon>
        <taxon>Agaricomycetidae</taxon>
        <taxon>Agaricales</taxon>
        <taxon>Agaricineae</taxon>
        <taxon>Nidulariaceae</taxon>
        <taxon>Crucibulum</taxon>
    </lineage>
</organism>
<evidence type="ECO:0000313" key="3">
    <source>
        <dbReference type="EMBL" id="TFK33848.1"/>
    </source>
</evidence>
<feature type="chain" id="PRO_5022853916" evidence="2">
    <location>
        <begin position="17"/>
        <end position="469"/>
    </location>
</feature>
<dbReference type="PANTHER" id="PTHR35043">
    <property type="entry name" value="TRANSCRIPTION FACTOR DOMAIN-CONTAINING PROTEIN"/>
    <property type="match status" value="1"/>
</dbReference>
<dbReference type="EMBL" id="ML213640">
    <property type="protein sequence ID" value="TFK33848.1"/>
    <property type="molecule type" value="Genomic_DNA"/>
</dbReference>
<keyword evidence="1" id="KW-0472">Membrane</keyword>